<comment type="caution">
    <text evidence="17">The sequence shown here is derived from an EMBL/GenBank/DDBJ whole genome shotgun (WGS) entry which is preliminary data.</text>
</comment>
<dbReference type="HAMAP" id="MF_01274">
    <property type="entry name" value="Pantothen_kinase_3"/>
    <property type="match status" value="1"/>
</dbReference>
<reference evidence="17 18" key="1">
    <citation type="submission" date="2023-05" db="EMBL/GenBank/DDBJ databases">
        <title>Gordonibacter KGMB12511T sp. nov., isolated from faeces of healthy Korean.</title>
        <authorList>
            <person name="Kim H.S."/>
            <person name="Kim J.-S."/>
            <person name="Suh M.K."/>
            <person name="Eom M.K."/>
            <person name="Do H.E."/>
            <person name="Lee J.-S."/>
        </authorList>
    </citation>
    <scope>NUCLEOTIDE SEQUENCE [LARGE SCALE GENOMIC DNA]</scope>
    <source>
        <strain evidence="17 18">KGMB12511</strain>
    </source>
</reference>
<evidence type="ECO:0000313" key="18">
    <source>
        <dbReference type="Proteomes" id="UP001232750"/>
    </source>
</evidence>
<keyword evidence="13 16" id="KW-0173">Coenzyme A biosynthesis</keyword>
<feature type="binding site" evidence="16">
    <location>
        <position position="146"/>
    </location>
    <ligand>
        <name>K(+)</name>
        <dbReference type="ChEBI" id="CHEBI:29103"/>
    </ligand>
</feature>
<dbReference type="InterPro" id="IPR043129">
    <property type="entry name" value="ATPase_NBD"/>
</dbReference>
<dbReference type="EMBL" id="JASJEU010000003">
    <property type="protein sequence ID" value="MDJ1649252.1"/>
    <property type="molecule type" value="Genomic_DNA"/>
</dbReference>
<feature type="binding site" evidence="16">
    <location>
        <position position="117"/>
    </location>
    <ligand>
        <name>substrate</name>
    </ligand>
</feature>
<feature type="binding site" evidence="16">
    <location>
        <position position="149"/>
    </location>
    <ligand>
        <name>ATP</name>
        <dbReference type="ChEBI" id="CHEBI:30616"/>
    </ligand>
</feature>
<evidence type="ECO:0000256" key="6">
    <source>
        <dbReference type="ARBA" id="ARBA00012102"/>
    </source>
</evidence>
<dbReference type="EC" id="2.7.1.33" evidence="6 16"/>
<comment type="cofactor">
    <cofactor evidence="2">
        <name>K(+)</name>
        <dbReference type="ChEBI" id="CHEBI:29103"/>
    </cofactor>
</comment>
<keyword evidence="12 16" id="KW-0630">Potassium</keyword>
<evidence type="ECO:0000256" key="4">
    <source>
        <dbReference type="ARBA" id="ARBA00005225"/>
    </source>
</evidence>
<evidence type="ECO:0000256" key="1">
    <source>
        <dbReference type="ARBA" id="ARBA00001206"/>
    </source>
</evidence>
<evidence type="ECO:0000256" key="3">
    <source>
        <dbReference type="ARBA" id="ARBA00004496"/>
    </source>
</evidence>
<comment type="pathway">
    <text evidence="4 16">Cofactor biosynthesis; coenzyme A biosynthesis; CoA from (R)-pantothenate: step 1/5.</text>
</comment>
<keyword evidence="18" id="KW-1185">Reference proteome</keyword>
<dbReference type="RefSeq" id="WP_283830583.1">
    <property type="nucleotide sequence ID" value="NZ_JASJEU010000003.1"/>
</dbReference>
<keyword evidence="16" id="KW-0479">Metal-binding</keyword>
<comment type="subunit">
    <text evidence="5 16">Homodimer.</text>
</comment>
<dbReference type="Proteomes" id="UP001232750">
    <property type="component" value="Unassembled WGS sequence"/>
</dbReference>
<dbReference type="GO" id="GO:0004594">
    <property type="term" value="F:pantothenate kinase activity"/>
    <property type="evidence" value="ECO:0007669"/>
    <property type="project" value="UniProtKB-EC"/>
</dbReference>
<dbReference type="InterPro" id="IPR004619">
    <property type="entry name" value="Type_III_PanK"/>
</dbReference>
<keyword evidence="10 16" id="KW-0418">Kinase</keyword>
<dbReference type="SUPFAM" id="SSF53067">
    <property type="entry name" value="Actin-like ATPase domain"/>
    <property type="match status" value="2"/>
</dbReference>
<dbReference type="Gene3D" id="3.30.420.40">
    <property type="match status" value="2"/>
</dbReference>
<keyword evidence="11 16" id="KW-0067">ATP-binding</keyword>
<evidence type="ECO:0000256" key="8">
    <source>
        <dbReference type="ARBA" id="ARBA00022679"/>
    </source>
</evidence>
<evidence type="ECO:0000256" key="16">
    <source>
        <dbReference type="HAMAP-Rule" id="MF_01274"/>
    </source>
</evidence>
<evidence type="ECO:0000256" key="14">
    <source>
        <dbReference type="ARBA" id="ARBA00038036"/>
    </source>
</evidence>
<evidence type="ECO:0000256" key="10">
    <source>
        <dbReference type="ARBA" id="ARBA00022777"/>
    </source>
</evidence>
<dbReference type="CDD" id="cd24015">
    <property type="entry name" value="ASKHA_NBD_PanK-III"/>
    <property type="match status" value="1"/>
</dbReference>
<proteinExistence type="inferred from homology"/>
<feature type="active site" description="Proton acceptor" evidence="16">
    <location>
        <position position="126"/>
    </location>
</feature>
<protein>
    <recommendedName>
        <fullName evidence="15 16">Type III pantothenate kinase</fullName>
        <ecNumber evidence="6 16">2.7.1.33</ecNumber>
    </recommendedName>
    <alternativeName>
        <fullName evidence="16">PanK-III</fullName>
    </alternativeName>
    <alternativeName>
        <fullName evidence="16">Pantothenic acid kinase</fullName>
    </alternativeName>
</protein>
<gene>
    <name evidence="16" type="primary">coaX</name>
    <name evidence="17" type="ORF">QNJ86_00410</name>
</gene>
<evidence type="ECO:0000256" key="2">
    <source>
        <dbReference type="ARBA" id="ARBA00001958"/>
    </source>
</evidence>
<dbReference type="NCBIfam" id="TIGR00671">
    <property type="entry name" value="baf"/>
    <property type="match status" value="1"/>
</dbReference>
<name>A0ABT7DIQ0_9ACTN</name>
<evidence type="ECO:0000256" key="13">
    <source>
        <dbReference type="ARBA" id="ARBA00022993"/>
    </source>
</evidence>
<keyword evidence="8 16" id="KW-0808">Transferase</keyword>
<evidence type="ECO:0000256" key="5">
    <source>
        <dbReference type="ARBA" id="ARBA00011738"/>
    </source>
</evidence>
<dbReference type="PANTHER" id="PTHR34265:SF1">
    <property type="entry name" value="TYPE III PANTOTHENATE KINASE"/>
    <property type="match status" value="1"/>
</dbReference>
<evidence type="ECO:0000256" key="9">
    <source>
        <dbReference type="ARBA" id="ARBA00022741"/>
    </source>
</evidence>
<feature type="binding site" evidence="16">
    <location>
        <position position="201"/>
    </location>
    <ligand>
        <name>substrate</name>
    </ligand>
</feature>
<dbReference type="PANTHER" id="PTHR34265">
    <property type="entry name" value="TYPE III PANTOTHENATE KINASE"/>
    <property type="match status" value="1"/>
</dbReference>
<accession>A0ABT7DIQ0</accession>
<evidence type="ECO:0000256" key="11">
    <source>
        <dbReference type="ARBA" id="ARBA00022840"/>
    </source>
</evidence>
<comment type="catalytic activity">
    <reaction evidence="1 16">
        <text>(R)-pantothenate + ATP = (R)-4'-phosphopantothenate + ADP + H(+)</text>
        <dbReference type="Rhea" id="RHEA:16373"/>
        <dbReference type="ChEBI" id="CHEBI:10986"/>
        <dbReference type="ChEBI" id="CHEBI:15378"/>
        <dbReference type="ChEBI" id="CHEBI:29032"/>
        <dbReference type="ChEBI" id="CHEBI:30616"/>
        <dbReference type="ChEBI" id="CHEBI:456216"/>
        <dbReference type="EC" id="2.7.1.33"/>
    </reaction>
</comment>
<dbReference type="Pfam" id="PF03309">
    <property type="entry name" value="Pan_kinase"/>
    <property type="match status" value="1"/>
</dbReference>
<evidence type="ECO:0000256" key="15">
    <source>
        <dbReference type="ARBA" id="ARBA00040883"/>
    </source>
</evidence>
<evidence type="ECO:0000313" key="17">
    <source>
        <dbReference type="EMBL" id="MDJ1649252.1"/>
    </source>
</evidence>
<comment type="subcellular location">
    <subcellularLocation>
        <location evidence="3 16">Cytoplasm</location>
    </subcellularLocation>
</comment>
<organism evidence="17 18">
    <name type="scientific">Gordonibacter faecis</name>
    <dbReference type="NCBI Taxonomy" id="3047475"/>
    <lineage>
        <taxon>Bacteria</taxon>
        <taxon>Bacillati</taxon>
        <taxon>Actinomycetota</taxon>
        <taxon>Coriobacteriia</taxon>
        <taxon>Eggerthellales</taxon>
        <taxon>Eggerthellaceae</taxon>
        <taxon>Gordonibacter</taxon>
    </lineage>
</organism>
<keyword evidence="7 16" id="KW-0963">Cytoplasm</keyword>
<evidence type="ECO:0000256" key="7">
    <source>
        <dbReference type="ARBA" id="ARBA00022490"/>
    </source>
</evidence>
<feature type="binding site" evidence="16">
    <location>
        <begin position="124"/>
        <end position="127"/>
    </location>
    <ligand>
        <name>substrate</name>
    </ligand>
</feature>
<comment type="function">
    <text evidence="16">Catalyzes the phosphorylation of pantothenate (Pan), the first step in CoA biosynthesis.</text>
</comment>
<sequence>MNARPEPTGVLAVDVGNTSTRFGLFVDGALGDTWEASTPERLTVDEARCAVGAFLGERVRRAGVAGVGVLPAAPADAVLSCVVPDFVEVWTQALRAECGRRPLVVGPGLKTGVRMRYSDPAEIGPDRIADLVAALAEFTGPLVVVDLGTTTNLEVVDADGVFVGGIIAPGLALGARSLANAAARLPVVELKAPQSVIGKNTREAMQAGVVMGEVARLDGLLDLVEAELGSTPTVVVTGTHAAALAALLRHDAQADDTLTLRGLHKLYEANRKK</sequence>
<feature type="binding site" evidence="16">
    <location>
        <begin position="14"/>
        <end position="21"/>
    </location>
    <ligand>
        <name>ATP</name>
        <dbReference type="ChEBI" id="CHEBI:30616"/>
    </ligand>
</feature>
<comment type="similarity">
    <text evidence="14 16">Belongs to the type III pantothenate kinase family.</text>
</comment>
<keyword evidence="9 16" id="KW-0547">Nucleotide-binding</keyword>
<comment type="cofactor">
    <cofactor evidence="16">
        <name>NH4(+)</name>
        <dbReference type="ChEBI" id="CHEBI:28938"/>
    </cofactor>
    <cofactor evidence="16">
        <name>K(+)</name>
        <dbReference type="ChEBI" id="CHEBI:29103"/>
    </cofactor>
    <text evidence="16">A monovalent cation. Ammonium or potassium.</text>
</comment>
<evidence type="ECO:0000256" key="12">
    <source>
        <dbReference type="ARBA" id="ARBA00022958"/>
    </source>
</evidence>